<sequence length="260" mass="29745">MAYTRRWRTRRYGRSRYRRRRRLRATISRPVPPMAIGYHVESPRTAIRYVSFVYHNRWNAPVYNNPTFDVVGVRCAECFDPVFASTPVSTSPCGFSALSEQWDQYCVLQARVRVTIGPSALTLPGSNSIPGLYLFYVVPGFSTDHALPGDYSTSVIKSNPKTFPSKYMLLGYLGMPGARSSNTLEYVYDIGSVYGVKDVAEEESFHRFFTGRGYDRQCTAHFRLKFQDEFSSGVSTIPSFSYTIRTTYKLLCMNPRVHFD</sequence>
<organism evidence="1">
    <name type="scientific">uncultured virus</name>
    <dbReference type="NCBI Taxonomy" id="340016"/>
    <lineage>
        <taxon>Viruses</taxon>
        <taxon>environmental samples</taxon>
    </lineage>
</organism>
<protein>
    <submittedName>
        <fullName evidence="1">Capsid</fullName>
    </submittedName>
</protein>
<name>A0A2K9LSV8_9VIRU</name>
<reference evidence="1" key="1">
    <citation type="submission" date="2017-01" db="EMBL/GenBank/DDBJ databases">
        <title>High-throughput sequencing uncovers low homogeneity in the biogeography of single-stranded DNA viruses.</title>
        <authorList>
            <person name="Pearson V.M."/>
            <person name="Rokyta D.R."/>
        </authorList>
    </citation>
    <scope>NUCLEOTIDE SEQUENCE</scope>
</reference>
<gene>
    <name evidence="1" type="primary">Cap</name>
</gene>
<dbReference type="EMBL" id="KY487910">
    <property type="protein sequence ID" value="AUM61887.1"/>
    <property type="molecule type" value="Genomic_DNA"/>
</dbReference>
<evidence type="ECO:0000313" key="1">
    <source>
        <dbReference type="EMBL" id="AUM61887.1"/>
    </source>
</evidence>
<proteinExistence type="predicted"/>
<accession>A0A2K9LSV8</accession>